<dbReference type="PANTHER" id="PTHR47584">
    <property type="match status" value="1"/>
</dbReference>
<evidence type="ECO:0000256" key="1">
    <source>
        <dbReference type="SAM" id="MobiDB-lite"/>
    </source>
</evidence>
<accession>A0A8S1ZHM7</accession>
<proteinExistence type="predicted"/>
<evidence type="ECO:0000313" key="3">
    <source>
        <dbReference type="Proteomes" id="UP000682877"/>
    </source>
</evidence>
<organism evidence="2 3">
    <name type="scientific">Arabidopsis arenosa</name>
    <name type="common">Sand rock-cress</name>
    <name type="synonym">Cardaminopsis arenosa</name>
    <dbReference type="NCBI Taxonomy" id="38785"/>
    <lineage>
        <taxon>Eukaryota</taxon>
        <taxon>Viridiplantae</taxon>
        <taxon>Streptophyta</taxon>
        <taxon>Embryophyta</taxon>
        <taxon>Tracheophyta</taxon>
        <taxon>Spermatophyta</taxon>
        <taxon>Magnoliopsida</taxon>
        <taxon>eudicotyledons</taxon>
        <taxon>Gunneridae</taxon>
        <taxon>Pentapetalae</taxon>
        <taxon>rosids</taxon>
        <taxon>malvids</taxon>
        <taxon>Brassicales</taxon>
        <taxon>Brassicaceae</taxon>
        <taxon>Camelineae</taxon>
        <taxon>Arabidopsis</taxon>
    </lineage>
</organism>
<dbReference type="AlphaFoldDB" id="A0A8S1ZHM7"/>
<feature type="region of interest" description="Disordered" evidence="1">
    <location>
        <begin position="401"/>
        <end position="456"/>
    </location>
</feature>
<dbReference type="InterPro" id="IPR045026">
    <property type="entry name" value="LIMYB"/>
</dbReference>
<reference evidence="2" key="1">
    <citation type="submission" date="2021-01" db="EMBL/GenBank/DDBJ databases">
        <authorList>
            <person name="Bezrukov I."/>
        </authorList>
    </citation>
    <scope>NUCLEOTIDE SEQUENCE</scope>
</reference>
<gene>
    <name evidence="2" type="ORF">AARE701A_LOCUS2909</name>
</gene>
<keyword evidence="3" id="KW-1185">Reference proteome</keyword>
<name>A0A8S1ZHM7_ARAAE</name>
<sequence length="456" mass="50908">MSELLKRTGKHLDSWIKVKNKIDTLKGNYKEWVDLMSKTGVSSDSRTGVIRMDDDWWQEREAESRTILAFHRKPPKYWDALQRICGQYDVSTEHMYDVDGARRELHEEDERADFSGGFDEDGYTNNEIPQTHDENTDEDAAPETHVDIPVASAEKIQNRSDRSNRRKHQFESSVTTAFQGIADARRATVSAMRPDRYNPEEYAKFKEAFAILNSLPIEKYKPFWKASAKLLKEDAWWCNAFLDTSFESDEDRIRFLESITEVDRLETVTPSNLANFGSFLSGSSGGSVRSSGSSVGHSSGNSVGHSSGNSEYRFAEFPQFQPSPAMGQFFSSPVQGFNMPGQMMGAPYVPMMFPQGFGGYPFIASSPATQMMQTSGSPGVFNVGASSSMGGISATQMGETNQETRTNFSPGFVTPNRRSTNTGYRFGVSSATGTQPRQLNFMDDRTSNNPTDSSRQ</sequence>
<feature type="region of interest" description="Disordered" evidence="1">
    <location>
        <begin position="108"/>
        <end position="170"/>
    </location>
</feature>
<dbReference type="PANTHER" id="PTHR47584:SF19">
    <property type="entry name" value="L10-INTERACTING MYB DOMAIN-CONTAINING PROTEIN-LIKE"/>
    <property type="match status" value="1"/>
</dbReference>
<dbReference type="EMBL" id="LR999451">
    <property type="protein sequence ID" value="CAE5959382.1"/>
    <property type="molecule type" value="Genomic_DNA"/>
</dbReference>
<dbReference type="Proteomes" id="UP000682877">
    <property type="component" value="Chromosome 1"/>
</dbReference>
<feature type="compositionally biased region" description="Polar residues" evidence="1">
    <location>
        <begin position="416"/>
        <end position="438"/>
    </location>
</feature>
<evidence type="ECO:0000313" key="2">
    <source>
        <dbReference type="EMBL" id="CAE5959382.1"/>
    </source>
</evidence>
<evidence type="ECO:0008006" key="4">
    <source>
        <dbReference type="Google" id="ProtNLM"/>
    </source>
</evidence>
<protein>
    <recommendedName>
        <fullName evidence="4">Myb/SANT-like domain-containing protein</fullName>
    </recommendedName>
</protein>
<feature type="compositionally biased region" description="Polar residues" evidence="1">
    <location>
        <begin position="447"/>
        <end position="456"/>
    </location>
</feature>